<dbReference type="InterPro" id="IPR043203">
    <property type="entry name" value="VGCC_Ca_Na"/>
</dbReference>
<keyword evidence="5 6" id="KW-0472">Membrane</keyword>
<dbReference type="PANTHER" id="PTHR10037">
    <property type="entry name" value="VOLTAGE-GATED CATION CHANNEL CALCIUM AND SODIUM"/>
    <property type="match status" value="1"/>
</dbReference>
<reference evidence="8" key="1">
    <citation type="submission" date="2022-10" db="EMBL/GenBank/DDBJ databases">
        <authorList>
            <person name="Chen Y."/>
            <person name="Dougan E. K."/>
            <person name="Chan C."/>
            <person name="Rhodes N."/>
            <person name="Thang M."/>
        </authorList>
    </citation>
    <scope>NUCLEOTIDE SEQUENCE</scope>
</reference>
<dbReference type="Pfam" id="PF13499">
    <property type="entry name" value="EF-hand_7"/>
    <property type="match status" value="1"/>
</dbReference>
<dbReference type="InterPro" id="IPR002048">
    <property type="entry name" value="EF_hand_dom"/>
</dbReference>
<dbReference type="Proteomes" id="UP001152797">
    <property type="component" value="Unassembled WGS sequence"/>
</dbReference>
<keyword evidence="4 6" id="KW-1133">Transmembrane helix</keyword>
<dbReference type="GO" id="GO:0005509">
    <property type="term" value="F:calcium ion binding"/>
    <property type="evidence" value="ECO:0007669"/>
    <property type="project" value="InterPro"/>
</dbReference>
<dbReference type="PANTHER" id="PTHR10037:SF62">
    <property type="entry name" value="SODIUM CHANNEL PROTEIN 60E"/>
    <property type="match status" value="1"/>
</dbReference>
<dbReference type="OrthoDB" id="446862at2759"/>
<dbReference type="EMBL" id="CAMXCT020001182">
    <property type="protein sequence ID" value="CAL1140978.1"/>
    <property type="molecule type" value="Genomic_DNA"/>
</dbReference>
<comment type="caution">
    <text evidence="8">The sequence shown here is derived from an EMBL/GenBank/DDBJ whole genome shotgun (WGS) entry which is preliminary data.</text>
</comment>
<evidence type="ECO:0000256" key="4">
    <source>
        <dbReference type="ARBA" id="ARBA00022989"/>
    </source>
</evidence>
<evidence type="ECO:0000256" key="3">
    <source>
        <dbReference type="ARBA" id="ARBA00022837"/>
    </source>
</evidence>
<feature type="transmembrane region" description="Helical" evidence="6">
    <location>
        <begin position="203"/>
        <end position="225"/>
    </location>
</feature>
<dbReference type="SMART" id="SM00054">
    <property type="entry name" value="EFh"/>
    <property type="match status" value="2"/>
</dbReference>
<name>A0A9P1FTB4_9DINO</name>
<protein>
    <submittedName>
        <fullName evidence="9">Voltage-dependent calcium channel type A subunit alpha-1</fullName>
    </submittedName>
</protein>
<accession>A0A9P1FTB4</accession>
<dbReference type="InterPro" id="IPR027359">
    <property type="entry name" value="Volt_channel_dom_sf"/>
</dbReference>
<feature type="domain" description="EF-hand" evidence="7">
    <location>
        <begin position="335"/>
        <end position="370"/>
    </location>
</feature>
<evidence type="ECO:0000256" key="2">
    <source>
        <dbReference type="ARBA" id="ARBA00022692"/>
    </source>
</evidence>
<dbReference type="PROSITE" id="PS50222">
    <property type="entry name" value="EF_HAND_2"/>
    <property type="match status" value="2"/>
</dbReference>
<keyword evidence="2 6" id="KW-0812">Transmembrane</keyword>
<evidence type="ECO:0000256" key="6">
    <source>
        <dbReference type="SAM" id="Phobius"/>
    </source>
</evidence>
<dbReference type="AlphaFoldDB" id="A0A9P1FTB4"/>
<dbReference type="SUPFAM" id="SSF47473">
    <property type="entry name" value="EF-hand"/>
    <property type="match status" value="1"/>
</dbReference>
<evidence type="ECO:0000259" key="7">
    <source>
        <dbReference type="PROSITE" id="PS50222"/>
    </source>
</evidence>
<evidence type="ECO:0000313" key="8">
    <source>
        <dbReference type="EMBL" id="CAI3987603.1"/>
    </source>
</evidence>
<dbReference type="Pfam" id="PF00520">
    <property type="entry name" value="Ion_trans"/>
    <property type="match status" value="1"/>
</dbReference>
<keyword evidence="10" id="KW-1185">Reference proteome</keyword>
<sequence>MRRGSSRVSFVRKTMLAQHVKAQEAASRLTFVRTGIRYSMFTKPQTRRERLAKFLSSTLFNNIIMGLILGNAIMLGIEIDVSSQLGQNEIPVWFGLVNNVFLFIFLCELVLKLVAAGCDEFWRGDDALWNAFDFVIVAIAVAEAVVDLAVQSIFAADGSNSFRVMRALRLARTLRGVRIIRLFRYFSALRGLILSIFSTLGSLLWTLLLLLIVFYVFSCIFAQLVTDHCRFQTIDSTGDQNAKPVCPENLQYWDNVMDSMMTLFMAITGGINWEECYKPLKDVSLLAMGFMNLYIVIGFFTILNVVTGVFVNTAIESANTDKDLATLKQMHKRLAQVDNLKQIFQEIDDSNANQVSIDELEEALATNKMGSFMESLGISTDDVWSLFLLLDADENGVIDLDEFVNGCMNLHGPAKSLQVAKMSYENKVTRQAIKHLTDDIQEVRNLQLLALKFRLVKEAM</sequence>
<dbReference type="Gene3D" id="1.10.287.70">
    <property type="match status" value="1"/>
</dbReference>
<dbReference type="InterPro" id="IPR011992">
    <property type="entry name" value="EF-hand-dom_pair"/>
</dbReference>
<organism evidence="8">
    <name type="scientific">Cladocopium goreaui</name>
    <dbReference type="NCBI Taxonomy" id="2562237"/>
    <lineage>
        <taxon>Eukaryota</taxon>
        <taxon>Sar</taxon>
        <taxon>Alveolata</taxon>
        <taxon>Dinophyceae</taxon>
        <taxon>Suessiales</taxon>
        <taxon>Symbiodiniaceae</taxon>
        <taxon>Cladocopium</taxon>
    </lineage>
</organism>
<proteinExistence type="predicted"/>
<dbReference type="EMBL" id="CAMXCT030001182">
    <property type="protein sequence ID" value="CAL4774915.1"/>
    <property type="molecule type" value="Genomic_DNA"/>
</dbReference>
<evidence type="ECO:0000256" key="1">
    <source>
        <dbReference type="ARBA" id="ARBA00004141"/>
    </source>
</evidence>
<evidence type="ECO:0000313" key="9">
    <source>
        <dbReference type="EMBL" id="CAL4774915.1"/>
    </source>
</evidence>
<dbReference type="PROSITE" id="PS00018">
    <property type="entry name" value="EF_HAND_1"/>
    <property type="match status" value="1"/>
</dbReference>
<gene>
    <name evidence="8" type="ORF">C1SCF055_LOCUS14858</name>
</gene>
<keyword evidence="3" id="KW-0106">Calcium</keyword>
<dbReference type="GO" id="GO:0005248">
    <property type="term" value="F:voltage-gated sodium channel activity"/>
    <property type="evidence" value="ECO:0007669"/>
    <property type="project" value="TreeGrafter"/>
</dbReference>
<dbReference type="InterPro" id="IPR018247">
    <property type="entry name" value="EF_Hand_1_Ca_BS"/>
</dbReference>
<feature type="transmembrane region" description="Helical" evidence="6">
    <location>
        <begin position="59"/>
        <end position="79"/>
    </location>
</feature>
<dbReference type="GO" id="GO:0001518">
    <property type="term" value="C:voltage-gated sodium channel complex"/>
    <property type="evidence" value="ECO:0007669"/>
    <property type="project" value="TreeGrafter"/>
</dbReference>
<feature type="transmembrane region" description="Helical" evidence="6">
    <location>
        <begin position="91"/>
        <end position="114"/>
    </location>
</feature>
<feature type="transmembrane region" description="Helical" evidence="6">
    <location>
        <begin position="134"/>
        <end position="158"/>
    </location>
</feature>
<comment type="subcellular location">
    <subcellularLocation>
        <location evidence="1">Membrane</location>
        <topology evidence="1">Multi-pass membrane protein</topology>
    </subcellularLocation>
</comment>
<dbReference type="InterPro" id="IPR005821">
    <property type="entry name" value="Ion_trans_dom"/>
</dbReference>
<feature type="transmembrane region" description="Helical" evidence="6">
    <location>
        <begin position="285"/>
        <end position="311"/>
    </location>
</feature>
<dbReference type="SUPFAM" id="SSF81324">
    <property type="entry name" value="Voltage-gated potassium channels"/>
    <property type="match status" value="1"/>
</dbReference>
<reference evidence="9 10" key="2">
    <citation type="submission" date="2024-05" db="EMBL/GenBank/DDBJ databases">
        <authorList>
            <person name="Chen Y."/>
            <person name="Shah S."/>
            <person name="Dougan E. K."/>
            <person name="Thang M."/>
            <person name="Chan C."/>
        </authorList>
    </citation>
    <scope>NUCLEOTIDE SEQUENCE [LARGE SCALE GENOMIC DNA]</scope>
</reference>
<dbReference type="EMBL" id="CAMXCT010001182">
    <property type="protein sequence ID" value="CAI3987603.1"/>
    <property type="molecule type" value="Genomic_DNA"/>
</dbReference>
<dbReference type="Gene3D" id="1.10.238.10">
    <property type="entry name" value="EF-hand"/>
    <property type="match status" value="1"/>
</dbReference>
<evidence type="ECO:0000313" key="10">
    <source>
        <dbReference type="Proteomes" id="UP001152797"/>
    </source>
</evidence>
<evidence type="ECO:0000256" key="5">
    <source>
        <dbReference type="ARBA" id="ARBA00023136"/>
    </source>
</evidence>
<dbReference type="Gene3D" id="1.20.120.350">
    <property type="entry name" value="Voltage-gated potassium channels. Chain C"/>
    <property type="match status" value="1"/>
</dbReference>
<feature type="domain" description="EF-hand" evidence="7">
    <location>
        <begin position="378"/>
        <end position="413"/>
    </location>
</feature>